<dbReference type="InterPro" id="IPR013328">
    <property type="entry name" value="6PGD_dom2"/>
</dbReference>
<evidence type="ECO:0000256" key="1">
    <source>
        <dbReference type="ARBA" id="ARBA00009463"/>
    </source>
</evidence>
<evidence type="ECO:0000259" key="3">
    <source>
        <dbReference type="Pfam" id="PF00725"/>
    </source>
</evidence>
<dbReference type="PIRSF" id="PIRSF000105">
    <property type="entry name" value="HCDH"/>
    <property type="match status" value="1"/>
</dbReference>
<dbReference type="AlphaFoldDB" id="A0A645CM70"/>
<dbReference type="GO" id="GO:0070403">
    <property type="term" value="F:NAD+ binding"/>
    <property type="evidence" value="ECO:0007669"/>
    <property type="project" value="InterPro"/>
</dbReference>
<comment type="similarity">
    <text evidence="1">Belongs to the 3-hydroxyacyl-CoA dehydrogenase family.</text>
</comment>
<feature type="domain" description="3-hydroxyacyl-CoA dehydrogenase NAD binding" evidence="4">
    <location>
        <begin position="6"/>
        <end position="183"/>
    </location>
</feature>
<protein>
    <submittedName>
        <fullName evidence="5">Putative 3-hydroxybutyryl-CoA dehydrogenase</fullName>
        <ecNumber evidence="5">1.1.1.157</ecNumber>
    </submittedName>
</protein>
<dbReference type="Pfam" id="PF00725">
    <property type="entry name" value="3HCDH"/>
    <property type="match status" value="1"/>
</dbReference>
<proteinExistence type="inferred from homology"/>
<evidence type="ECO:0000256" key="2">
    <source>
        <dbReference type="ARBA" id="ARBA00023002"/>
    </source>
</evidence>
<dbReference type="FunFam" id="3.40.50.720:FF:000009">
    <property type="entry name" value="Fatty oxidation complex, alpha subunit"/>
    <property type="match status" value="1"/>
</dbReference>
<dbReference type="Pfam" id="PF02737">
    <property type="entry name" value="3HCDH_N"/>
    <property type="match status" value="1"/>
</dbReference>
<dbReference type="PANTHER" id="PTHR48075">
    <property type="entry name" value="3-HYDROXYACYL-COA DEHYDROGENASE FAMILY PROTEIN"/>
    <property type="match status" value="1"/>
</dbReference>
<reference evidence="5" key="1">
    <citation type="submission" date="2019-08" db="EMBL/GenBank/DDBJ databases">
        <authorList>
            <person name="Kucharzyk K."/>
            <person name="Murdoch R.W."/>
            <person name="Higgins S."/>
            <person name="Loffler F."/>
        </authorList>
    </citation>
    <scope>NUCLEOTIDE SEQUENCE</scope>
</reference>
<dbReference type="SUPFAM" id="SSF48179">
    <property type="entry name" value="6-phosphogluconate dehydrogenase C-terminal domain-like"/>
    <property type="match status" value="1"/>
</dbReference>
<dbReference type="PROSITE" id="PS00067">
    <property type="entry name" value="3HCDH"/>
    <property type="match status" value="1"/>
</dbReference>
<dbReference type="InterPro" id="IPR006108">
    <property type="entry name" value="3HC_DH_C"/>
</dbReference>
<dbReference type="GO" id="GO:0006631">
    <property type="term" value="P:fatty acid metabolic process"/>
    <property type="evidence" value="ECO:0007669"/>
    <property type="project" value="InterPro"/>
</dbReference>
<dbReference type="GO" id="GO:0008691">
    <property type="term" value="F:3-hydroxybutyryl-CoA dehydrogenase activity"/>
    <property type="evidence" value="ECO:0007669"/>
    <property type="project" value="UniProtKB-EC"/>
</dbReference>
<organism evidence="5">
    <name type="scientific">bioreactor metagenome</name>
    <dbReference type="NCBI Taxonomy" id="1076179"/>
    <lineage>
        <taxon>unclassified sequences</taxon>
        <taxon>metagenomes</taxon>
        <taxon>ecological metagenomes</taxon>
    </lineage>
</organism>
<dbReference type="EC" id="1.1.1.157" evidence="5"/>
<name>A0A645CM70_9ZZZZ</name>
<sequence length="282" mass="30111">MNNPIIGVAGSGVMGGGIAQMLAEHGFRVVLWDVEKEWAQNGLGKIRKRLSGSVEKGKLAPERAAEIVNLIAVADGVESLEQAELVIEAIVENPEIKKEFYARLEAVIAPEAIIGTNTSSLSVMALAAGLVRPERFLGIHFFNPPTKLELVELILTPILRPEVKTRVNAILDACGKTVVEVRDSPGFIVNRLLLPLINEAAKLLDEGVAAPEAIDTAMELGALYPAGPLKVADLVGLDVCKHILEVLQRSTGRADFAPAAIINQLVAAGRLGRKSGAGFYQY</sequence>
<dbReference type="InterPro" id="IPR008927">
    <property type="entry name" value="6-PGluconate_DH-like_C_sf"/>
</dbReference>
<dbReference type="InterPro" id="IPR022694">
    <property type="entry name" value="3-OHacyl-CoA_DH"/>
</dbReference>
<dbReference type="InterPro" id="IPR036291">
    <property type="entry name" value="NAD(P)-bd_dom_sf"/>
</dbReference>
<dbReference type="InterPro" id="IPR006180">
    <property type="entry name" value="3-OHacyl-CoA_DH_CS"/>
</dbReference>
<evidence type="ECO:0000259" key="4">
    <source>
        <dbReference type="Pfam" id="PF02737"/>
    </source>
</evidence>
<dbReference type="SUPFAM" id="SSF51735">
    <property type="entry name" value="NAD(P)-binding Rossmann-fold domains"/>
    <property type="match status" value="1"/>
</dbReference>
<gene>
    <name evidence="5" type="primary">mmgB_6</name>
    <name evidence="5" type="ORF">SDC9_125007</name>
</gene>
<evidence type="ECO:0000313" key="5">
    <source>
        <dbReference type="EMBL" id="MPM77997.1"/>
    </source>
</evidence>
<comment type="caution">
    <text evidence="5">The sequence shown here is derived from an EMBL/GenBank/DDBJ whole genome shotgun (WGS) entry which is preliminary data.</text>
</comment>
<keyword evidence="2 5" id="KW-0560">Oxidoreductase</keyword>
<dbReference type="InterPro" id="IPR006176">
    <property type="entry name" value="3-OHacyl-CoA_DH_NAD-bd"/>
</dbReference>
<dbReference type="Gene3D" id="3.40.50.720">
    <property type="entry name" value="NAD(P)-binding Rossmann-like Domain"/>
    <property type="match status" value="1"/>
</dbReference>
<feature type="domain" description="3-hydroxyacyl-CoA dehydrogenase C-terminal" evidence="3">
    <location>
        <begin position="186"/>
        <end position="282"/>
    </location>
</feature>
<dbReference type="Gene3D" id="1.10.1040.10">
    <property type="entry name" value="N-(1-d-carboxylethyl)-l-norvaline Dehydrogenase, domain 2"/>
    <property type="match status" value="1"/>
</dbReference>
<accession>A0A645CM70</accession>
<dbReference type="PANTHER" id="PTHR48075:SF5">
    <property type="entry name" value="3-HYDROXYBUTYRYL-COA DEHYDROGENASE"/>
    <property type="match status" value="1"/>
</dbReference>
<dbReference type="EMBL" id="VSSQ01028321">
    <property type="protein sequence ID" value="MPM77997.1"/>
    <property type="molecule type" value="Genomic_DNA"/>
</dbReference>